<accession>A0A494Z0N8</accession>
<feature type="coiled-coil region" evidence="1">
    <location>
        <begin position="6"/>
        <end position="61"/>
    </location>
</feature>
<name>A0A494Z0N8_9BACL</name>
<organism evidence="2 3">
    <name type="scientific">Ureibacillus endophyticus</name>
    <dbReference type="NCBI Taxonomy" id="1978490"/>
    <lineage>
        <taxon>Bacteria</taxon>
        <taxon>Bacillati</taxon>
        <taxon>Bacillota</taxon>
        <taxon>Bacilli</taxon>
        <taxon>Bacillales</taxon>
        <taxon>Caryophanaceae</taxon>
        <taxon>Ureibacillus</taxon>
    </lineage>
</organism>
<sequence length="319" mass="37318">MDFEILTKKQEEIFLEIKNLEKLKNQKTVISAQLEKIEDEIKNYEDELKEIRGKLEKLEHFSFINLFRNWTGKQDELRANKIDKAATIELRLNETFLMKRDLVSDLEKIKNNIAQKDEQTMMKEYENLTNEKRKWINNHHPLLADELAKLEENENNCKRLEKEIEEAEDAGNQAINALYSALDSLKSASNYSTWDTFLGGGLIATHLKYEKLNESESAIHKAQMALQRFKNELLDIQEMSTRHLDVNTDGFVRFADYFFDDIFSAWSVHSKISSSQEQISRVLSDVRNTMNKLAEKKKIVKSEYETIDQKKKDILGIAM</sequence>
<evidence type="ECO:0000256" key="1">
    <source>
        <dbReference type="SAM" id="Coils"/>
    </source>
</evidence>
<keyword evidence="1" id="KW-0175">Coiled coil</keyword>
<keyword evidence="3" id="KW-1185">Reference proteome</keyword>
<evidence type="ECO:0000313" key="2">
    <source>
        <dbReference type="EMBL" id="RKQ15931.1"/>
    </source>
</evidence>
<feature type="coiled-coil region" evidence="1">
    <location>
        <begin position="99"/>
        <end position="177"/>
    </location>
</feature>
<dbReference type="Proteomes" id="UP000272238">
    <property type="component" value="Unassembled WGS sequence"/>
</dbReference>
<gene>
    <name evidence="2" type="ORF">D8M03_10980</name>
</gene>
<proteinExistence type="predicted"/>
<dbReference type="OrthoDB" id="3540923at2"/>
<dbReference type="AlphaFoldDB" id="A0A494Z0N8"/>
<evidence type="ECO:0000313" key="3">
    <source>
        <dbReference type="Proteomes" id="UP000272238"/>
    </source>
</evidence>
<dbReference type="EMBL" id="RBZN01000026">
    <property type="protein sequence ID" value="RKQ15931.1"/>
    <property type="molecule type" value="Genomic_DNA"/>
</dbReference>
<protein>
    <submittedName>
        <fullName evidence="2">Uncharacterized protein</fullName>
    </submittedName>
</protein>
<dbReference type="InterPro" id="IPR053716">
    <property type="entry name" value="Flag_assembly_chemotaxis_eff"/>
</dbReference>
<dbReference type="RefSeq" id="WP_121214825.1">
    <property type="nucleotide sequence ID" value="NZ_RBZN01000026.1"/>
</dbReference>
<feature type="coiled-coil region" evidence="1">
    <location>
        <begin position="212"/>
        <end position="239"/>
    </location>
</feature>
<feature type="coiled-coil region" evidence="1">
    <location>
        <begin position="283"/>
        <end position="310"/>
    </location>
</feature>
<dbReference type="Gene3D" id="1.10.287.1700">
    <property type="match status" value="1"/>
</dbReference>
<comment type="caution">
    <text evidence="2">The sequence shown here is derived from an EMBL/GenBank/DDBJ whole genome shotgun (WGS) entry which is preliminary data.</text>
</comment>
<reference evidence="2 3" key="1">
    <citation type="journal article" date="2016" name="Antonie Van Leeuwenhoek">
        <title>Lysinibacillus endophyticus sp. nov., an indole-3-acetic acid producing endophytic bacterium isolated from corn root (Zea mays cv. Xinken-5).</title>
        <authorList>
            <person name="Yu J."/>
            <person name="Guan X."/>
            <person name="Liu C."/>
            <person name="Xiang W."/>
            <person name="Yu Z."/>
            <person name="Liu X."/>
            <person name="Wang G."/>
        </authorList>
    </citation>
    <scope>NUCLEOTIDE SEQUENCE [LARGE SCALE GENOMIC DNA]</scope>
    <source>
        <strain evidence="2 3">DSM 100506</strain>
    </source>
</reference>